<dbReference type="GO" id="GO:0003735">
    <property type="term" value="F:structural constituent of ribosome"/>
    <property type="evidence" value="ECO:0007669"/>
    <property type="project" value="InterPro"/>
</dbReference>
<evidence type="ECO:0000256" key="1">
    <source>
        <dbReference type="ARBA" id="ARBA00008560"/>
    </source>
</evidence>
<dbReference type="HAMAP" id="MF_00340">
    <property type="entry name" value="Ribosomal_bL32"/>
    <property type="match status" value="1"/>
</dbReference>
<dbReference type="SUPFAM" id="SSF57829">
    <property type="entry name" value="Zn-binding ribosomal proteins"/>
    <property type="match status" value="1"/>
</dbReference>
<evidence type="ECO:0000256" key="2">
    <source>
        <dbReference type="ARBA" id="ARBA00022980"/>
    </source>
</evidence>
<dbReference type="InterPro" id="IPR002677">
    <property type="entry name" value="Ribosomal_bL32"/>
</dbReference>
<gene>
    <name evidence="5 6" type="primary">rpmF</name>
    <name evidence="6" type="ORF">COT79_02820</name>
</gene>
<dbReference type="AlphaFoldDB" id="A0A2M6R894"/>
<dbReference type="InterPro" id="IPR011332">
    <property type="entry name" value="Ribosomal_zn-bd"/>
</dbReference>
<keyword evidence="2 5" id="KW-0689">Ribosomal protein</keyword>
<evidence type="ECO:0000256" key="3">
    <source>
        <dbReference type="ARBA" id="ARBA00023274"/>
    </source>
</evidence>
<protein>
    <recommendedName>
        <fullName evidence="4 5">Large ribosomal subunit protein bL32</fullName>
    </recommendedName>
</protein>
<organism evidence="6 7">
    <name type="scientific">Candidatus Berkelbacteria bacterium CG10_big_fil_rev_8_21_14_0_10_43_14</name>
    <dbReference type="NCBI Taxonomy" id="1974515"/>
    <lineage>
        <taxon>Bacteria</taxon>
        <taxon>Candidatus Berkelbacteria</taxon>
    </lineage>
</organism>
<dbReference type="GO" id="GO:0006412">
    <property type="term" value="P:translation"/>
    <property type="evidence" value="ECO:0007669"/>
    <property type="project" value="UniProtKB-UniRule"/>
</dbReference>
<dbReference type="Proteomes" id="UP000231162">
    <property type="component" value="Unassembled WGS sequence"/>
</dbReference>
<evidence type="ECO:0000256" key="4">
    <source>
        <dbReference type="ARBA" id="ARBA00035178"/>
    </source>
</evidence>
<comment type="caution">
    <text evidence="6">The sequence shown here is derived from an EMBL/GenBank/DDBJ whole genome shotgun (WGS) entry which is preliminary data.</text>
</comment>
<proteinExistence type="inferred from homology"/>
<dbReference type="GO" id="GO:0015934">
    <property type="term" value="C:large ribosomal subunit"/>
    <property type="evidence" value="ECO:0007669"/>
    <property type="project" value="InterPro"/>
</dbReference>
<evidence type="ECO:0000313" key="6">
    <source>
        <dbReference type="EMBL" id="PIS06753.1"/>
    </source>
</evidence>
<reference evidence="7" key="1">
    <citation type="submission" date="2017-09" db="EMBL/GenBank/DDBJ databases">
        <title>Depth-based differentiation of microbial function through sediment-hosted aquifers and enrichment of novel symbionts in the deep terrestrial subsurface.</title>
        <authorList>
            <person name="Probst A.J."/>
            <person name="Ladd B."/>
            <person name="Jarett J.K."/>
            <person name="Geller-Mcgrath D.E."/>
            <person name="Sieber C.M.K."/>
            <person name="Emerson J.B."/>
            <person name="Anantharaman K."/>
            <person name="Thomas B.C."/>
            <person name="Malmstrom R."/>
            <person name="Stieglmeier M."/>
            <person name="Klingl A."/>
            <person name="Woyke T."/>
            <person name="Ryan C.M."/>
            <person name="Banfield J.F."/>
        </authorList>
    </citation>
    <scope>NUCLEOTIDE SEQUENCE [LARGE SCALE GENOMIC DNA]</scope>
</reference>
<accession>A0A2M6R894</accession>
<sequence>MAEPKKKKSNSRSNSSKNASGKKLIVAGLTLCVKCKEQIPSHMVCVYCGSYGNIKVKKVS</sequence>
<evidence type="ECO:0000313" key="7">
    <source>
        <dbReference type="Proteomes" id="UP000231162"/>
    </source>
</evidence>
<comment type="similarity">
    <text evidence="1 5">Belongs to the bacterial ribosomal protein bL32 family.</text>
</comment>
<evidence type="ECO:0000256" key="5">
    <source>
        <dbReference type="HAMAP-Rule" id="MF_00340"/>
    </source>
</evidence>
<dbReference type="EMBL" id="PEZX01000037">
    <property type="protein sequence ID" value="PIS06753.1"/>
    <property type="molecule type" value="Genomic_DNA"/>
</dbReference>
<keyword evidence="3 5" id="KW-0687">Ribonucleoprotein</keyword>
<dbReference type="NCBIfam" id="TIGR01031">
    <property type="entry name" value="rpmF_bact"/>
    <property type="match status" value="1"/>
</dbReference>
<name>A0A2M6R894_9BACT</name>
<dbReference type="Pfam" id="PF01783">
    <property type="entry name" value="Ribosomal_L32p"/>
    <property type="match status" value="1"/>
</dbReference>